<reference evidence="3" key="3">
    <citation type="submission" date="2023-07" db="EMBL/GenBank/DDBJ databases">
        <title>An improved reference 1 genome and first organelle genomes of Quercus suber.</title>
        <authorList>
            <consortium name="Genosuber Consortium"/>
            <person name="Usie A."/>
            <person name="Serra O."/>
            <person name="Barros P."/>
        </authorList>
    </citation>
    <scope>NUCLEOTIDE SEQUENCE</scope>
    <source>
        <strain evidence="3">HL8</strain>
        <tissue evidence="3">Leaves</tissue>
    </source>
</reference>
<reference evidence="3 4" key="2">
    <citation type="journal article" date="2018" name="Sci. Data">
        <title>The draft genome sequence of cork oak.</title>
        <authorList>
            <person name="Ramos A.M."/>
            <person name="Usie A."/>
            <person name="Barbosa P."/>
            <person name="Barros P.M."/>
            <person name="Capote T."/>
            <person name="Chaves I."/>
            <person name="Simoes F."/>
            <person name="Abreu I."/>
            <person name="Carrasquinho I."/>
            <person name="Faro C."/>
            <person name="Guimaraes J.B."/>
            <person name="Mendonca D."/>
            <person name="Nobrega F."/>
            <person name="Rodrigues L."/>
            <person name="Saibo N.J.M."/>
            <person name="Varela M.C."/>
            <person name="Egas C."/>
            <person name="Matos J."/>
            <person name="Miguel C.M."/>
            <person name="Oliveira M.M."/>
            <person name="Ricardo C.P."/>
            <person name="Goncalves S."/>
        </authorList>
    </citation>
    <scope>NUCLEOTIDE SEQUENCE [LARGE SCALE GENOMIC DNA]</scope>
    <source>
        <strain evidence="4">cv. HL8</strain>
        <strain evidence="3">HL8</strain>
    </source>
</reference>
<evidence type="ECO:0000313" key="3">
    <source>
        <dbReference type="EMBL" id="KAK7857194.1"/>
    </source>
</evidence>
<evidence type="ECO:0000313" key="2">
    <source>
        <dbReference type="EMBL" id="KAK7827300.1"/>
    </source>
</evidence>
<dbReference type="EMBL" id="PKMF04000524">
    <property type="protein sequence ID" value="KAK7827300.1"/>
    <property type="molecule type" value="Genomic_DNA"/>
</dbReference>
<reference evidence="3" key="1">
    <citation type="submission" date="2017-12" db="EMBL/GenBank/DDBJ databases">
        <authorList>
            <person name="Barbosa P."/>
            <person name="Usie A."/>
            <person name="Ramos A.M."/>
        </authorList>
    </citation>
    <scope>NUCLEOTIDE SEQUENCE</scope>
    <source>
        <strain evidence="3">HL8</strain>
        <tissue evidence="3">Leaves</tissue>
    </source>
</reference>
<evidence type="ECO:0000256" key="1">
    <source>
        <dbReference type="SAM" id="Phobius"/>
    </source>
</evidence>
<dbReference type="AlphaFoldDB" id="A0AAW0M392"/>
<dbReference type="Proteomes" id="UP000237347">
    <property type="component" value="Unassembled WGS sequence"/>
</dbReference>
<dbReference type="EMBL" id="PKMF04000029">
    <property type="protein sequence ID" value="KAK7857194.1"/>
    <property type="molecule type" value="Genomic_DNA"/>
</dbReference>
<organism evidence="3 4">
    <name type="scientific">Quercus suber</name>
    <name type="common">Cork oak</name>
    <dbReference type="NCBI Taxonomy" id="58331"/>
    <lineage>
        <taxon>Eukaryota</taxon>
        <taxon>Viridiplantae</taxon>
        <taxon>Streptophyta</taxon>
        <taxon>Embryophyta</taxon>
        <taxon>Tracheophyta</taxon>
        <taxon>Spermatophyta</taxon>
        <taxon>Magnoliopsida</taxon>
        <taxon>eudicotyledons</taxon>
        <taxon>Gunneridae</taxon>
        <taxon>Pentapetalae</taxon>
        <taxon>rosids</taxon>
        <taxon>fabids</taxon>
        <taxon>Fagales</taxon>
        <taxon>Fagaceae</taxon>
        <taxon>Quercus</taxon>
    </lineage>
</organism>
<protein>
    <submittedName>
        <fullName evidence="3">E3 ubiquitin protein ligase rin2</fullName>
    </submittedName>
</protein>
<keyword evidence="1" id="KW-1133">Transmembrane helix</keyword>
<evidence type="ECO:0000313" key="4">
    <source>
        <dbReference type="Proteomes" id="UP000237347"/>
    </source>
</evidence>
<gene>
    <name evidence="3" type="primary">RIN2_2</name>
    <name evidence="2" type="synonym">RIN2_1</name>
    <name evidence="3" type="ORF">CFP56_019154</name>
    <name evidence="2" type="ORF">CFP56_031228</name>
</gene>
<keyword evidence="1" id="KW-0812">Transmembrane</keyword>
<name>A0AAW0M392_QUESU</name>
<feature type="transmembrane region" description="Helical" evidence="1">
    <location>
        <begin position="34"/>
        <end position="55"/>
    </location>
</feature>
<keyword evidence="1" id="KW-0472">Membrane</keyword>
<comment type="caution">
    <text evidence="3">The sequence shown here is derived from an EMBL/GenBank/DDBJ whole genome shotgun (WGS) entry which is preliminary data.</text>
</comment>
<keyword evidence="4" id="KW-1185">Reference proteome</keyword>
<accession>A0AAW0M392</accession>
<sequence length="81" mass="8920">MGFRDNLKSDGLIAESNIHSENASRVIELLSGSYATIGLLTNFVLNVFVLLVLCLQMSSSTLLDHWPSKIISLVETKIQLT</sequence>
<proteinExistence type="predicted"/>